<name>D2EEX9_PARA4</name>
<dbReference type="Pfam" id="PF13207">
    <property type="entry name" value="AAA_17"/>
    <property type="match status" value="1"/>
</dbReference>
<reference evidence="1 2" key="1">
    <citation type="journal article" date="2010" name="Proc. Natl. Acad. Sci. U.S.A.">
        <title>Enigmatic, ultrasmall, uncultivated Archaea.</title>
        <authorList>
            <person name="Baker B.J."/>
            <person name="Comolli L.R."/>
            <person name="Dick G.J."/>
            <person name="Hauser L.J."/>
            <person name="Hyatt D."/>
            <person name="Dill B.D."/>
            <person name="Land M.L."/>
            <person name="Verberkmoes N.C."/>
            <person name="Hettich R.L."/>
            <person name="Banfield J.F."/>
        </authorList>
    </citation>
    <scope>NUCLEOTIDE SEQUENCE [LARGE SCALE GENOMIC DNA]</scope>
</reference>
<evidence type="ECO:0000313" key="1">
    <source>
        <dbReference type="EMBL" id="EEZ93085.1"/>
    </source>
</evidence>
<dbReference type="Gene3D" id="3.40.50.450">
    <property type="match status" value="1"/>
</dbReference>
<organism evidence="1 2">
    <name type="scientific">Candidatus Parvarchaeum acidiphilum ARMAN-4</name>
    <dbReference type="NCBI Taxonomy" id="662760"/>
    <lineage>
        <taxon>Archaea</taxon>
        <taxon>Candidatus Parvarchaeota</taxon>
        <taxon>Candidatus Parvarchaeum</taxon>
    </lineage>
</organism>
<dbReference type="Gene3D" id="3.40.50.300">
    <property type="entry name" value="P-loop containing nucleotide triphosphate hydrolases"/>
    <property type="match status" value="1"/>
</dbReference>
<dbReference type="Proteomes" id="UP000009375">
    <property type="component" value="Unassembled WGS sequence"/>
</dbReference>
<gene>
    <name evidence="1" type="ORF">BJBARM4_0281</name>
</gene>
<dbReference type="AlphaFoldDB" id="D2EEX9"/>
<proteinExistence type="predicted"/>
<dbReference type="InterPro" id="IPR027417">
    <property type="entry name" value="P-loop_NTPase"/>
</dbReference>
<accession>D2EEX9</accession>
<evidence type="ECO:0000313" key="2">
    <source>
        <dbReference type="Proteomes" id="UP000009375"/>
    </source>
</evidence>
<dbReference type="EMBL" id="GG730042">
    <property type="protein sequence ID" value="EEZ93085.1"/>
    <property type="molecule type" value="Genomic_DNA"/>
</dbReference>
<protein>
    <submittedName>
        <fullName evidence="1">Uncharacterized protein</fullName>
    </submittedName>
</protein>
<sequence>MIIFSCAIAGSDRISLETKATKIAKQHGKNLEIINLIDEMIKVGNKTNPYINSKNIPNLDIENIRLLKGTALKNIKMNIEENTKTDYIIDGHMSFWWRGGPLNLLNSKDLKALNPDFFISVLNDPNTVNKNLQKKKSWEDKTIDEYEIALWSELEVYTADLISNSINRKNYVIGSKEDPDTLYELIYRPDKPKAYISYSIEHRKSGYETLEKFIKKIRQYLIVFNPKAVDIDAYKENANERTKNLIFNQTVRRDFHLVDQTDITVVYLSDLVYSSGIDGERMHAHFTGKKVLLYFPFEKYSPFTPYFVDNMFKSESDLIKEIKELSKKYKLRQKQ</sequence>